<organism evidence="2 3">
    <name type="scientific">Caldicoprobacter faecalis</name>
    <dbReference type="NCBI Taxonomy" id="937334"/>
    <lineage>
        <taxon>Bacteria</taxon>
        <taxon>Bacillati</taxon>
        <taxon>Bacillota</taxon>
        <taxon>Clostridia</taxon>
        <taxon>Caldicoprobacterales</taxon>
        <taxon>Caldicoprobacteraceae</taxon>
        <taxon>Caldicoprobacter</taxon>
    </lineage>
</organism>
<accession>A0A1I5SAA9</accession>
<dbReference type="AlphaFoldDB" id="A0A1I5SAA9"/>
<sequence length="251" mass="29246">MVYYIYDGSFEGLLTAIYEAYYRRETPEKILSSDNVQNSLFIKYVHINTDQEKAQRVYDAIVQKISPSAAKNVLYAFLSEAQDAGTAIYRYLKLGWKMGKSVDSALAEPHVFRVHALRKKVSQEAGKMLGLVRFRLLKSGVYYAPIEPDFNILGIIAPHFKKRMPNQDWIIHDVKRKLAAFYSQGQYAIVPFEFKGALPLDDEEFDYQTLWKEYFQNIAIKSRINPRLQRQFMPVRYWKYLIETPGTQAKS</sequence>
<gene>
    <name evidence="2" type="ORF">SAMN05444406_10241</name>
</gene>
<protein>
    <submittedName>
        <fullName evidence="2">Probable DNA metabolism protein</fullName>
    </submittedName>
</protein>
<name>A0A1I5SAA9_9FIRM</name>
<dbReference type="NCBIfam" id="TIGR03915">
    <property type="entry name" value="SAM_7_link_chp"/>
    <property type="match status" value="1"/>
</dbReference>
<dbReference type="Proteomes" id="UP000198577">
    <property type="component" value="Unassembled WGS sequence"/>
</dbReference>
<reference evidence="2 3" key="1">
    <citation type="submission" date="2016-10" db="EMBL/GenBank/DDBJ databases">
        <authorList>
            <person name="de Groot N.N."/>
        </authorList>
    </citation>
    <scope>NUCLEOTIDE SEQUENCE [LARGE SCALE GENOMIC DNA]</scope>
    <source>
        <strain evidence="2 3">DSM 20678</strain>
    </source>
</reference>
<keyword evidence="3" id="KW-1185">Reference proteome</keyword>
<dbReference type="InterPro" id="IPR025404">
    <property type="entry name" value="DUF4130"/>
</dbReference>
<dbReference type="InterPro" id="IPR023875">
    <property type="entry name" value="DNA_repair_put"/>
</dbReference>
<dbReference type="EMBL" id="FOXR01000002">
    <property type="protein sequence ID" value="SFP67206.1"/>
    <property type="molecule type" value="Genomic_DNA"/>
</dbReference>
<proteinExistence type="predicted"/>
<evidence type="ECO:0000259" key="1">
    <source>
        <dbReference type="Pfam" id="PF13566"/>
    </source>
</evidence>
<dbReference type="RefSeq" id="WP_025746915.1">
    <property type="nucleotide sequence ID" value="NZ_FOXR01000002.1"/>
</dbReference>
<evidence type="ECO:0000313" key="3">
    <source>
        <dbReference type="Proteomes" id="UP000198577"/>
    </source>
</evidence>
<dbReference type="Pfam" id="PF13566">
    <property type="entry name" value="DUF4130"/>
    <property type="match status" value="1"/>
</dbReference>
<dbReference type="OrthoDB" id="5290748at2"/>
<feature type="domain" description="DUF4130" evidence="1">
    <location>
        <begin position="84"/>
        <end position="243"/>
    </location>
</feature>
<evidence type="ECO:0000313" key="2">
    <source>
        <dbReference type="EMBL" id="SFP67206.1"/>
    </source>
</evidence>